<evidence type="ECO:0000259" key="4">
    <source>
        <dbReference type="Pfam" id="PF00205"/>
    </source>
</evidence>
<evidence type="ECO:0000256" key="3">
    <source>
        <dbReference type="RuleBase" id="RU362132"/>
    </source>
</evidence>
<dbReference type="InterPro" id="IPR029035">
    <property type="entry name" value="DHS-like_NAD/FAD-binding_dom"/>
</dbReference>
<feature type="domain" description="Thiamine pyrophosphate enzyme N-terminal TPP-binding" evidence="6">
    <location>
        <begin position="3"/>
        <end position="115"/>
    </location>
</feature>
<protein>
    <submittedName>
        <fullName evidence="7">Acetolactate synthase large subunit</fullName>
    </submittedName>
</protein>
<dbReference type="Gene3D" id="3.40.50.1220">
    <property type="entry name" value="TPP-binding domain"/>
    <property type="match status" value="1"/>
</dbReference>
<dbReference type="InterPro" id="IPR045229">
    <property type="entry name" value="TPP_enz"/>
</dbReference>
<dbReference type="InterPro" id="IPR000399">
    <property type="entry name" value="TPP-bd_CS"/>
</dbReference>
<dbReference type="Proteomes" id="UP000264492">
    <property type="component" value="Unassembled WGS sequence"/>
</dbReference>
<comment type="caution">
    <text evidence="7">The sequence shown here is derived from an EMBL/GenBank/DDBJ whole genome shotgun (WGS) entry which is preliminary data.</text>
</comment>
<dbReference type="GO" id="GO:0050660">
    <property type="term" value="F:flavin adenine dinucleotide binding"/>
    <property type="evidence" value="ECO:0007669"/>
    <property type="project" value="TreeGrafter"/>
</dbReference>
<keyword evidence="2 3" id="KW-0786">Thiamine pyrophosphate</keyword>
<dbReference type="GO" id="GO:0000287">
    <property type="term" value="F:magnesium ion binding"/>
    <property type="evidence" value="ECO:0007669"/>
    <property type="project" value="InterPro"/>
</dbReference>
<dbReference type="SUPFAM" id="SSF52467">
    <property type="entry name" value="DHS-like NAD/FAD-binding domain"/>
    <property type="match status" value="1"/>
</dbReference>
<dbReference type="InterPro" id="IPR011766">
    <property type="entry name" value="TPP_enzyme_TPP-bd"/>
</dbReference>
<dbReference type="GO" id="GO:0003984">
    <property type="term" value="F:acetolactate synthase activity"/>
    <property type="evidence" value="ECO:0007669"/>
    <property type="project" value="TreeGrafter"/>
</dbReference>
<dbReference type="OrthoDB" id="9785953at2"/>
<dbReference type="InterPro" id="IPR029061">
    <property type="entry name" value="THDP-binding"/>
</dbReference>
<dbReference type="InterPro" id="IPR012001">
    <property type="entry name" value="Thiamin_PyroP_enz_TPP-bd_dom"/>
</dbReference>
<dbReference type="Pfam" id="PF02776">
    <property type="entry name" value="TPP_enzyme_N"/>
    <property type="match status" value="1"/>
</dbReference>
<evidence type="ECO:0000313" key="7">
    <source>
        <dbReference type="EMBL" id="RDZ27976.1"/>
    </source>
</evidence>
<proteinExistence type="inferred from homology"/>
<dbReference type="GO" id="GO:0005948">
    <property type="term" value="C:acetolactate synthase complex"/>
    <property type="evidence" value="ECO:0007669"/>
    <property type="project" value="TreeGrafter"/>
</dbReference>
<accession>A0A371K228</accession>
<dbReference type="PANTHER" id="PTHR18968:SF129">
    <property type="entry name" value="ACETOLACTATE SYNTHASE"/>
    <property type="match status" value="1"/>
</dbReference>
<dbReference type="RefSeq" id="WP_115857418.1">
    <property type="nucleotide sequence ID" value="NZ_QTSU01000001.1"/>
</dbReference>
<evidence type="ECO:0000259" key="5">
    <source>
        <dbReference type="Pfam" id="PF02775"/>
    </source>
</evidence>
<dbReference type="InterPro" id="IPR012000">
    <property type="entry name" value="Thiamin_PyroP_enz_cen_dom"/>
</dbReference>
<dbReference type="Gene3D" id="3.40.50.970">
    <property type="match status" value="2"/>
</dbReference>
<dbReference type="Pfam" id="PF00205">
    <property type="entry name" value="TPP_enzyme_M"/>
    <property type="match status" value="1"/>
</dbReference>
<dbReference type="PROSITE" id="PS00187">
    <property type="entry name" value="TPP_ENZYMES"/>
    <property type="match status" value="1"/>
</dbReference>
<dbReference type="AlphaFoldDB" id="A0A371K228"/>
<dbReference type="Pfam" id="PF02775">
    <property type="entry name" value="TPP_enzyme_C"/>
    <property type="match status" value="1"/>
</dbReference>
<dbReference type="GO" id="GO:0030976">
    <property type="term" value="F:thiamine pyrophosphate binding"/>
    <property type="evidence" value="ECO:0007669"/>
    <property type="project" value="InterPro"/>
</dbReference>
<dbReference type="CDD" id="cd07035">
    <property type="entry name" value="TPP_PYR_POX_like"/>
    <property type="match status" value="1"/>
</dbReference>
<sequence>MTKASDLFVAALEAEGVEYVFGIPGEENLDLLESLRTSRIRLVLTRHEQAAGFMAATYGRLTGKAGVCLSTLGPGATNLVTAAAYAQLGAMPMLMITGQKPIKTSKQGHFQIVDVVDTLRPLTKYTRQIVSADAIPARVREAFRRAEEERPGATHLELPQDIAGDPTQALLIPPSYARRPTAEQKAVAHAAAAIMRARHPVLMVGAGANRKATARQLRALIAKLRIPFFTTQMGKGVVDETDPLWLGNAALSDHDFVHRALDAADCIVNIGHDVIEKPPFFMREGRRTVIHVNYASAEVDAVYFPQIEVIGDIANAVWQLAEAVTPQPHWDFAFFDRVRAALDAQIDERNADPRYPLVPQRLVADVRAAMGERDIVCLDNGLYKLWFARGYRCRWPNTLLLDNALATMGAGLPSAIAARIVHPDRRVLAVCGDGGFMMNSQELETAVRLGLDLTVLVLRDDAYGMIKWKQAHERYPSFGMDLGNPDFVRYAESYGARGHRPADTAQFLPLLQRALDTPGVDLIEVPIDYGDDDRILNQDIPRLSAAVS</sequence>
<reference evidence="7 8" key="1">
    <citation type="submission" date="2018-08" db="EMBL/GenBank/DDBJ databases">
        <title>Lysobacter sp. zong2l5, whole genome shotgun sequence.</title>
        <authorList>
            <person name="Zhang X."/>
            <person name="Feng G."/>
            <person name="Zhu H."/>
        </authorList>
    </citation>
    <scope>NUCLEOTIDE SEQUENCE [LARGE SCALE GENOMIC DNA]</scope>
    <source>
        <strain evidence="8">zong2l5</strain>
    </source>
</reference>
<name>A0A371K228_9GAMM</name>
<feature type="domain" description="Thiamine pyrophosphate enzyme TPP-binding" evidence="5">
    <location>
        <begin position="379"/>
        <end position="525"/>
    </location>
</feature>
<evidence type="ECO:0000259" key="6">
    <source>
        <dbReference type="Pfam" id="PF02776"/>
    </source>
</evidence>
<dbReference type="SUPFAM" id="SSF52518">
    <property type="entry name" value="Thiamin diphosphate-binding fold (THDP-binding)"/>
    <property type="match status" value="2"/>
</dbReference>
<comment type="similarity">
    <text evidence="1 3">Belongs to the TPP enzyme family.</text>
</comment>
<evidence type="ECO:0000313" key="8">
    <source>
        <dbReference type="Proteomes" id="UP000264492"/>
    </source>
</evidence>
<organism evidence="7 8">
    <name type="scientific">Lysobacter silvisoli</name>
    <dbReference type="NCBI Taxonomy" id="2293254"/>
    <lineage>
        <taxon>Bacteria</taxon>
        <taxon>Pseudomonadati</taxon>
        <taxon>Pseudomonadota</taxon>
        <taxon>Gammaproteobacteria</taxon>
        <taxon>Lysobacterales</taxon>
        <taxon>Lysobacteraceae</taxon>
        <taxon>Lysobacter</taxon>
    </lineage>
</organism>
<keyword evidence="8" id="KW-1185">Reference proteome</keyword>
<dbReference type="EMBL" id="QTSU01000001">
    <property type="protein sequence ID" value="RDZ27976.1"/>
    <property type="molecule type" value="Genomic_DNA"/>
</dbReference>
<dbReference type="GO" id="GO:0009097">
    <property type="term" value="P:isoleucine biosynthetic process"/>
    <property type="evidence" value="ECO:0007669"/>
    <property type="project" value="TreeGrafter"/>
</dbReference>
<dbReference type="GO" id="GO:0009099">
    <property type="term" value="P:L-valine biosynthetic process"/>
    <property type="evidence" value="ECO:0007669"/>
    <property type="project" value="TreeGrafter"/>
</dbReference>
<evidence type="ECO:0000256" key="1">
    <source>
        <dbReference type="ARBA" id="ARBA00007812"/>
    </source>
</evidence>
<dbReference type="CDD" id="cd02010">
    <property type="entry name" value="TPP_ALS"/>
    <property type="match status" value="1"/>
</dbReference>
<feature type="domain" description="Thiamine pyrophosphate enzyme central" evidence="4">
    <location>
        <begin position="187"/>
        <end position="320"/>
    </location>
</feature>
<dbReference type="PANTHER" id="PTHR18968">
    <property type="entry name" value="THIAMINE PYROPHOSPHATE ENZYMES"/>
    <property type="match status" value="1"/>
</dbReference>
<dbReference type="NCBIfam" id="NF006187">
    <property type="entry name" value="PRK08322.1"/>
    <property type="match status" value="1"/>
</dbReference>
<dbReference type="FunFam" id="3.40.50.970:FF:000007">
    <property type="entry name" value="Acetolactate synthase"/>
    <property type="match status" value="1"/>
</dbReference>
<evidence type="ECO:0000256" key="2">
    <source>
        <dbReference type="ARBA" id="ARBA00023052"/>
    </source>
</evidence>
<gene>
    <name evidence="7" type="ORF">DX914_02140</name>
</gene>